<dbReference type="Pfam" id="PF00795">
    <property type="entry name" value="CN_hydrolase"/>
    <property type="match status" value="1"/>
</dbReference>
<dbReference type="InterPro" id="IPR050345">
    <property type="entry name" value="Aliph_Amidase/BUP"/>
</dbReference>
<dbReference type="GO" id="GO:0033388">
    <property type="term" value="P:putrescine biosynthetic process from arginine"/>
    <property type="evidence" value="ECO:0007669"/>
    <property type="project" value="TreeGrafter"/>
</dbReference>
<dbReference type="PANTHER" id="PTHR43674:SF2">
    <property type="entry name" value="BETA-UREIDOPROPIONASE"/>
    <property type="match status" value="1"/>
</dbReference>
<accession>A0A9W6R1U3</accession>
<sequence>MPEMVTVSCRQVPSVVGDAPGNRRRITAEARAAAAAGADIVLFPELAASGYDFASAEQARAEAVPLDGPLLDEWRALAGELGIVLVAGYAELGDNGHVYNSAVLIDPDGVRANYRKAHLWDREADHFTPGAAPPPVVDTILGRLGLLICYDLEFPEWVRLAALDGAELLCAPVSWPAFPRPAGERPNEVVKVQAGAGVNRMPIAVCDRVDADHGAAWLGGSVIVDPDGYPLTSLALGEEAAITATIDLAASRDKSIGERNDVLADRRPPLYGAITKERV</sequence>
<dbReference type="PROSITE" id="PS50263">
    <property type="entry name" value="CN_HYDROLASE"/>
    <property type="match status" value="1"/>
</dbReference>
<dbReference type="Gene3D" id="3.60.110.10">
    <property type="entry name" value="Carbon-nitrogen hydrolase"/>
    <property type="match status" value="1"/>
</dbReference>
<dbReference type="InterPro" id="IPR001110">
    <property type="entry name" value="UPF0012_CS"/>
</dbReference>
<dbReference type="PROSITE" id="PS01227">
    <property type="entry name" value="UPF0012"/>
    <property type="match status" value="1"/>
</dbReference>
<dbReference type="InterPro" id="IPR003010">
    <property type="entry name" value="C-N_Hydrolase"/>
</dbReference>
<dbReference type="Proteomes" id="UP001165136">
    <property type="component" value="Unassembled WGS sequence"/>
</dbReference>
<evidence type="ECO:0000256" key="1">
    <source>
        <dbReference type="ARBA" id="ARBA00010613"/>
    </source>
</evidence>
<comment type="similarity">
    <text evidence="1">Belongs to the carbon-nitrogen hydrolase superfamily. NIT1/NIT2 family.</text>
</comment>
<reference evidence="4" key="1">
    <citation type="submission" date="2023-03" db="EMBL/GenBank/DDBJ databases">
        <title>Amycolatopsis taiwanensis NBRC 103393.</title>
        <authorList>
            <person name="Ichikawa N."/>
            <person name="Sato H."/>
            <person name="Tonouchi N."/>
        </authorList>
    </citation>
    <scope>NUCLEOTIDE SEQUENCE</scope>
    <source>
        <strain evidence="4">NBRC 103393</strain>
    </source>
</reference>
<keyword evidence="2" id="KW-0378">Hydrolase</keyword>
<dbReference type="AlphaFoldDB" id="A0A9W6R1U3"/>
<keyword evidence="5" id="KW-1185">Reference proteome</keyword>
<evidence type="ECO:0000313" key="5">
    <source>
        <dbReference type="Proteomes" id="UP001165136"/>
    </source>
</evidence>
<comment type="caution">
    <text evidence="4">The sequence shown here is derived from an EMBL/GenBank/DDBJ whole genome shotgun (WGS) entry which is preliminary data.</text>
</comment>
<evidence type="ECO:0000256" key="2">
    <source>
        <dbReference type="ARBA" id="ARBA00022801"/>
    </source>
</evidence>
<gene>
    <name evidence="4" type="ORF">Atai01_46180</name>
</gene>
<organism evidence="4 5">
    <name type="scientific">Amycolatopsis taiwanensis</name>
    <dbReference type="NCBI Taxonomy" id="342230"/>
    <lineage>
        <taxon>Bacteria</taxon>
        <taxon>Bacillati</taxon>
        <taxon>Actinomycetota</taxon>
        <taxon>Actinomycetes</taxon>
        <taxon>Pseudonocardiales</taxon>
        <taxon>Pseudonocardiaceae</taxon>
        <taxon>Amycolatopsis</taxon>
    </lineage>
</organism>
<protein>
    <recommendedName>
        <fullName evidence="3">CN hydrolase domain-containing protein</fullName>
    </recommendedName>
</protein>
<dbReference type="InterPro" id="IPR036526">
    <property type="entry name" value="C-N_Hydrolase_sf"/>
</dbReference>
<dbReference type="PANTHER" id="PTHR43674">
    <property type="entry name" value="NITRILASE C965.09-RELATED"/>
    <property type="match status" value="1"/>
</dbReference>
<dbReference type="EMBL" id="BSTI01000010">
    <property type="protein sequence ID" value="GLY67999.1"/>
    <property type="molecule type" value="Genomic_DNA"/>
</dbReference>
<dbReference type="GO" id="GO:0050126">
    <property type="term" value="F:N-carbamoylputrescine amidase activity"/>
    <property type="evidence" value="ECO:0007669"/>
    <property type="project" value="TreeGrafter"/>
</dbReference>
<evidence type="ECO:0000259" key="3">
    <source>
        <dbReference type="PROSITE" id="PS50263"/>
    </source>
</evidence>
<proteinExistence type="inferred from homology"/>
<evidence type="ECO:0000313" key="4">
    <source>
        <dbReference type="EMBL" id="GLY67999.1"/>
    </source>
</evidence>
<dbReference type="SUPFAM" id="SSF56317">
    <property type="entry name" value="Carbon-nitrogen hydrolase"/>
    <property type="match status" value="1"/>
</dbReference>
<name>A0A9W6R1U3_9PSEU</name>
<feature type="domain" description="CN hydrolase" evidence="3">
    <location>
        <begin position="5"/>
        <end position="248"/>
    </location>
</feature>